<dbReference type="OrthoDB" id="9783920at2"/>
<feature type="transmembrane region" description="Helical" evidence="9">
    <location>
        <begin position="113"/>
        <end position="134"/>
    </location>
</feature>
<feature type="transmembrane region" description="Helical" evidence="9">
    <location>
        <begin position="191"/>
        <end position="211"/>
    </location>
</feature>
<dbReference type="RefSeq" id="WP_039104726.1">
    <property type="nucleotide sequence ID" value="NZ_CAMLJH010000005.1"/>
</dbReference>
<evidence type="ECO:0000256" key="9">
    <source>
        <dbReference type="RuleBase" id="RU362122"/>
    </source>
</evidence>
<dbReference type="NCBIfam" id="TIGR00796">
    <property type="entry name" value="livcs"/>
    <property type="match status" value="1"/>
</dbReference>
<evidence type="ECO:0000313" key="11">
    <source>
        <dbReference type="Proteomes" id="UP000030901"/>
    </source>
</evidence>
<comment type="similarity">
    <text evidence="2 9">Belongs to the branched chain amino acid transporter family.</text>
</comment>
<keyword evidence="3 9" id="KW-0813">Transport</keyword>
<proteinExistence type="inferred from homology"/>
<feature type="transmembrane region" description="Helical" evidence="9">
    <location>
        <begin position="146"/>
        <end position="165"/>
    </location>
</feature>
<dbReference type="GO" id="GO:0015820">
    <property type="term" value="P:L-leucine transport"/>
    <property type="evidence" value="ECO:0007669"/>
    <property type="project" value="TreeGrafter"/>
</dbReference>
<evidence type="ECO:0000256" key="1">
    <source>
        <dbReference type="ARBA" id="ARBA00004651"/>
    </source>
</evidence>
<organism evidence="10 11">
    <name type="scientific">Frischella perrara</name>
    <dbReference type="NCBI Taxonomy" id="1267021"/>
    <lineage>
        <taxon>Bacteria</taxon>
        <taxon>Pseudomonadati</taxon>
        <taxon>Pseudomonadota</taxon>
        <taxon>Gammaproteobacteria</taxon>
        <taxon>Orbales</taxon>
        <taxon>Orbaceae</taxon>
        <taxon>Frischella</taxon>
    </lineage>
</organism>
<dbReference type="EMBL" id="CP009056">
    <property type="protein sequence ID" value="AJA45058.1"/>
    <property type="molecule type" value="Genomic_DNA"/>
</dbReference>
<feature type="transmembrane region" description="Helical" evidence="9">
    <location>
        <begin position="223"/>
        <end position="248"/>
    </location>
</feature>
<dbReference type="GO" id="GO:0005886">
    <property type="term" value="C:plasma membrane"/>
    <property type="evidence" value="ECO:0007669"/>
    <property type="project" value="UniProtKB-SubCell"/>
</dbReference>
<dbReference type="KEGG" id="fpp:FPB0191_01235"/>
<feature type="transmembrane region" description="Helical" evidence="9">
    <location>
        <begin position="341"/>
        <end position="362"/>
    </location>
</feature>
<comment type="function">
    <text evidence="9">Component of the transport system for branched-chain amino acids.</text>
</comment>
<evidence type="ECO:0000256" key="8">
    <source>
        <dbReference type="ARBA" id="ARBA00023136"/>
    </source>
</evidence>
<keyword evidence="8 9" id="KW-0472">Membrane</keyword>
<comment type="subcellular location">
    <subcellularLocation>
        <location evidence="9">Cell inner membrane</location>
        <topology evidence="9">Multi-pass membrane protein</topology>
    </subcellularLocation>
    <subcellularLocation>
        <location evidence="1">Cell membrane</location>
        <topology evidence="1">Multi-pass membrane protein</topology>
    </subcellularLocation>
</comment>
<keyword evidence="4" id="KW-1003">Cell membrane</keyword>
<keyword evidence="11" id="KW-1185">Reference proteome</keyword>
<evidence type="ECO:0000256" key="4">
    <source>
        <dbReference type="ARBA" id="ARBA00022475"/>
    </source>
</evidence>
<dbReference type="AlphaFoldDB" id="A0A0A7S0R3"/>
<dbReference type="PANTHER" id="PTHR30588">
    <property type="entry name" value="BRANCHED-CHAIN AMINO ACID TRANSPORT SYSTEM 2 CARRIER PROTEIN"/>
    <property type="match status" value="1"/>
</dbReference>
<dbReference type="HOGENOM" id="CLU_036807_0_1_6"/>
<comment type="caution">
    <text evidence="9">Lacks conserved residue(s) required for the propagation of feature annotation.</text>
</comment>
<feature type="transmembrane region" description="Helical" evidence="9">
    <location>
        <begin position="71"/>
        <end position="93"/>
    </location>
</feature>
<dbReference type="GO" id="GO:0015190">
    <property type="term" value="F:L-leucine transmembrane transporter activity"/>
    <property type="evidence" value="ECO:0007669"/>
    <property type="project" value="TreeGrafter"/>
</dbReference>
<dbReference type="Proteomes" id="UP000030901">
    <property type="component" value="Chromosome"/>
</dbReference>
<feature type="transmembrane region" description="Helical" evidence="9">
    <location>
        <begin position="419"/>
        <end position="440"/>
    </location>
</feature>
<keyword evidence="5 9" id="KW-0812">Transmembrane</keyword>
<dbReference type="Gene3D" id="1.20.1740.10">
    <property type="entry name" value="Amino acid/polyamine transporter I"/>
    <property type="match status" value="1"/>
</dbReference>
<dbReference type="Pfam" id="PF05525">
    <property type="entry name" value="Branch_AA_trans"/>
    <property type="match status" value="1"/>
</dbReference>
<dbReference type="GO" id="GO:0015818">
    <property type="term" value="P:isoleucine transport"/>
    <property type="evidence" value="ECO:0007669"/>
    <property type="project" value="TreeGrafter"/>
</dbReference>
<dbReference type="GO" id="GO:0005304">
    <property type="term" value="F:L-valine transmembrane transporter activity"/>
    <property type="evidence" value="ECO:0007669"/>
    <property type="project" value="TreeGrafter"/>
</dbReference>
<feature type="transmembrane region" description="Helical" evidence="9">
    <location>
        <begin position="315"/>
        <end position="335"/>
    </location>
</feature>
<keyword evidence="7 9" id="KW-1133">Transmembrane helix</keyword>
<dbReference type="GO" id="GO:0015188">
    <property type="term" value="F:L-isoleucine transmembrane transporter activity"/>
    <property type="evidence" value="ECO:0007669"/>
    <property type="project" value="TreeGrafter"/>
</dbReference>
<evidence type="ECO:0000256" key="3">
    <source>
        <dbReference type="ARBA" id="ARBA00022448"/>
    </source>
</evidence>
<name>A0A0A7S0R3_FRIPE</name>
<accession>A0A0A7S0R3</accession>
<feature type="transmembrane region" description="Helical" evidence="9">
    <location>
        <begin position="369"/>
        <end position="390"/>
    </location>
</feature>
<feature type="transmembrane region" description="Helical" evidence="9">
    <location>
        <begin position="36"/>
        <end position="59"/>
    </location>
</feature>
<evidence type="ECO:0000313" key="10">
    <source>
        <dbReference type="EMBL" id="AJA45058.1"/>
    </source>
</evidence>
<evidence type="ECO:0000256" key="5">
    <source>
        <dbReference type="ARBA" id="ARBA00022692"/>
    </source>
</evidence>
<evidence type="ECO:0000256" key="7">
    <source>
        <dbReference type="ARBA" id="ARBA00022989"/>
    </source>
</evidence>
<reference evidence="10 11" key="1">
    <citation type="journal article" date="2014" name="Appl. Environ. Microbiol.">
        <title>Gut symbionts from distinct hosts exhibit genotoxic activity via divergent colibactin biosynthetic pathways.</title>
        <authorList>
            <person name="Engel P."/>
            <person name="Vizcaino M.I."/>
            <person name="Crawford J.M."/>
        </authorList>
    </citation>
    <scope>NUCLEOTIDE SEQUENCE [LARGE SCALE GENOMIC DNA]</scope>
    <source>
        <strain evidence="10 11">PEB0191</strain>
    </source>
</reference>
<dbReference type="STRING" id="1267021.FPB0191_01235"/>
<protein>
    <recommendedName>
        <fullName evidence="9">Branched-chain amino acid transport system carrier protein</fullName>
    </recommendedName>
</protein>
<gene>
    <name evidence="10" type="ORF">FPB0191_01235</name>
</gene>
<evidence type="ECO:0000256" key="6">
    <source>
        <dbReference type="ARBA" id="ARBA00022970"/>
    </source>
</evidence>
<feature type="transmembrane region" description="Helical" evidence="9">
    <location>
        <begin position="278"/>
        <end position="303"/>
    </location>
</feature>
<dbReference type="PANTHER" id="PTHR30588:SF0">
    <property type="entry name" value="BRANCHED-CHAIN AMINO ACID PERMEASE BRNQ"/>
    <property type="match status" value="1"/>
</dbReference>
<sequence>MRIFVIGIALFALYFGAGNLIFPVMLGQLSGDHFTLASWGFVITGVILPLLGVIAVGFSGEKDCLKITQRAGTIFGLIFATTLYLTIGPLFAMPRTGSVSFEIGIKPFVNEEYYTLALAIFSVLFYGICCLLALKPHNFIDIVGKFLTPIKISFILILILAALFFPMGETLPPVTKNYQDFPFFTGFSEGYLTMDTLASLVFGIIVVQGIIQSGVEDKRKIMLGCLKATLIAGSILAFFYISLAYMGATSVSQLGVLENGGQVLAHTSTYYFSSWGNLVLGLMVTVACMTTNIGLTHACANYLVSIYPKLSYQKYAILFTIISALFANIGLNALISFSIPVLSIIYPVTIVFIILTFAHNLFKGYKAVYVGAIYFTLFTSILSVINTTLLPGTALHEEMPTIAYIVNLINAMFSKYIPLYVQGIGWLIPAIIGGILGYIVAKCFAKQNTVCN</sequence>
<dbReference type="InterPro" id="IPR004685">
    <property type="entry name" value="Brnchd-chn_aa_trnsp_Livcs"/>
</dbReference>
<evidence type="ECO:0000256" key="2">
    <source>
        <dbReference type="ARBA" id="ARBA00008540"/>
    </source>
</evidence>
<keyword evidence="6 9" id="KW-0029">Amino-acid transport</keyword>